<dbReference type="RefSeq" id="WP_160671186.1">
    <property type="nucleotide sequence ID" value="NZ_WTYN01000001.1"/>
</dbReference>
<evidence type="ECO:0000259" key="2">
    <source>
        <dbReference type="Pfam" id="PF09994"/>
    </source>
</evidence>
<name>A0A844YAK1_9SPHN</name>
<proteinExistence type="predicted"/>
<dbReference type="InterPro" id="IPR018712">
    <property type="entry name" value="Tle1-like_cat"/>
</dbReference>
<feature type="domain" description="T6SS Phospholipase effector Tle1-like catalytic" evidence="2">
    <location>
        <begin position="300"/>
        <end position="382"/>
    </location>
</feature>
<keyword evidence="4" id="KW-1185">Reference proteome</keyword>
<dbReference type="AlphaFoldDB" id="A0A844YAK1"/>
<protein>
    <submittedName>
        <fullName evidence="3">DUF2235 domain-containing protein</fullName>
    </submittedName>
</protein>
<dbReference type="Pfam" id="PF09994">
    <property type="entry name" value="T6SS_Tle1-like_cat"/>
    <property type="match status" value="2"/>
</dbReference>
<evidence type="ECO:0000313" key="3">
    <source>
        <dbReference type="EMBL" id="MXO61966.1"/>
    </source>
</evidence>
<reference evidence="3 4" key="1">
    <citation type="submission" date="2019-12" db="EMBL/GenBank/DDBJ databases">
        <title>Genomic-based taxomic classification of the family Erythrobacteraceae.</title>
        <authorList>
            <person name="Xu L."/>
        </authorList>
    </citation>
    <scope>NUCLEOTIDE SEQUENCE [LARGE SCALE GENOMIC DNA]</scope>
    <source>
        <strain evidence="3 4">MCCC 1A09965</strain>
    </source>
</reference>
<sequence>MGKDILIFSDGTGQFGGLKPDQRLSNVYKMYRAMRPGPESPIRYTDQIAYYNPGLGAGEVQGWSFRRIRNFLAAAVGTGIDDNIIDCYTAIMQYYEPGDRVLLFGFSRGAYTVRSLANVMHLCGVPTRMPDWSALPPSGPRLRSIARDAVKSVYGHGAGMARDRQPYLEQRLEKGRRFRAAYGSEPPPDEENIRGNVQPDFIGVFDTVAALDNAAVSRAFGLAVTSLFALAWVSQEEQWPAWTTIMLAVLGGFGALWFLGLLASQIRFFEPDPAHPLRWYRPWDWPRIFKYTHFARWSRKNYDRWLDETVGHARHALSIDENRADFAQVDWFAYRDLPEHHVSQPPWLEQVWFAGCHSDIGGSYLELESRLSDIALQWMVAELERCRPGIRVRHDILHTSPDPLGQQHEERIFEKIGAIAFRWRVRPRTVDPAQPLHPSVIARLEADQVPHPDAMRPYRPEQLRHHLQASKYYSGKEP</sequence>
<accession>A0A844YAK1</accession>
<feature type="transmembrane region" description="Helical" evidence="1">
    <location>
        <begin position="215"/>
        <end position="233"/>
    </location>
</feature>
<dbReference type="PANTHER" id="PTHR33840">
    <property type="match status" value="1"/>
</dbReference>
<feature type="transmembrane region" description="Helical" evidence="1">
    <location>
        <begin position="239"/>
        <end position="259"/>
    </location>
</feature>
<comment type="caution">
    <text evidence="3">The sequence shown here is derived from an EMBL/GenBank/DDBJ whole genome shotgun (WGS) entry which is preliminary data.</text>
</comment>
<dbReference type="OrthoDB" id="4378831at2"/>
<evidence type="ECO:0000313" key="4">
    <source>
        <dbReference type="Proteomes" id="UP000445582"/>
    </source>
</evidence>
<keyword evidence="1" id="KW-1133">Transmembrane helix</keyword>
<organism evidence="3 4">
    <name type="scientific">Qipengyuania oceanensis</name>
    <dbReference type="NCBI Taxonomy" id="1463597"/>
    <lineage>
        <taxon>Bacteria</taxon>
        <taxon>Pseudomonadati</taxon>
        <taxon>Pseudomonadota</taxon>
        <taxon>Alphaproteobacteria</taxon>
        <taxon>Sphingomonadales</taxon>
        <taxon>Erythrobacteraceae</taxon>
        <taxon>Qipengyuania</taxon>
    </lineage>
</organism>
<gene>
    <name evidence="3" type="ORF">GRI48_02980</name>
</gene>
<dbReference type="PANTHER" id="PTHR33840:SF1">
    <property type="entry name" value="TLE1 PHOSPHOLIPASE DOMAIN-CONTAINING PROTEIN"/>
    <property type="match status" value="1"/>
</dbReference>
<dbReference type="Proteomes" id="UP000445582">
    <property type="component" value="Unassembled WGS sequence"/>
</dbReference>
<dbReference type="EMBL" id="WTYN01000001">
    <property type="protein sequence ID" value="MXO61966.1"/>
    <property type="molecule type" value="Genomic_DNA"/>
</dbReference>
<keyword evidence="1" id="KW-0472">Membrane</keyword>
<evidence type="ECO:0000256" key="1">
    <source>
        <dbReference type="SAM" id="Phobius"/>
    </source>
</evidence>
<keyword evidence="1" id="KW-0812">Transmembrane</keyword>
<feature type="domain" description="T6SS Phospholipase effector Tle1-like catalytic" evidence="2">
    <location>
        <begin position="3"/>
        <end position="214"/>
    </location>
</feature>